<organism evidence="2 3">
    <name type="scientific">Vibrio paucivorans</name>
    <dbReference type="NCBI Taxonomy" id="2829489"/>
    <lineage>
        <taxon>Bacteria</taxon>
        <taxon>Pseudomonadati</taxon>
        <taxon>Pseudomonadota</taxon>
        <taxon>Gammaproteobacteria</taxon>
        <taxon>Vibrionales</taxon>
        <taxon>Vibrionaceae</taxon>
        <taxon>Vibrio</taxon>
    </lineage>
</organism>
<proteinExistence type="predicted"/>
<dbReference type="RefSeq" id="WP_265689520.1">
    <property type="nucleotide sequence ID" value="NZ_JAKRRX010000239.1"/>
</dbReference>
<feature type="region of interest" description="Disordered" evidence="1">
    <location>
        <begin position="1"/>
        <end position="20"/>
    </location>
</feature>
<keyword evidence="3" id="KW-1185">Reference proteome</keyword>
<evidence type="ECO:0000313" key="2">
    <source>
        <dbReference type="EMBL" id="MCW8336431.1"/>
    </source>
</evidence>
<feature type="compositionally biased region" description="Basic and acidic residues" evidence="1">
    <location>
        <begin position="1"/>
        <end position="10"/>
    </location>
</feature>
<name>A0A9X3HUA6_9VIBR</name>
<protein>
    <submittedName>
        <fullName evidence="2">Uncharacterized protein</fullName>
    </submittedName>
</protein>
<reference evidence="2" key="1">
    <citation type="submission" date="2022-02" db="EMBL/GenBank/DDBJ databases">
        <title>Vibrio sp. nov., a new bacterium isolated from Bohai sea, China.</title>
        <authorList>
            <person name="Yuan Y."/>
        </authorList>
    </citation>
    <scope>NUCLEOTIDE SEQUENCE</scope>
    <source>
        <strain evidence="2">DBSS07</strain>
    </source>
</reference>
<sequence length="325" mass="36451">MKNINKENKRTQTNQKESTMKYEMYETKLDTNFKKASGRRALKRVFGKGPISYSDFADLIAMDMLHSSADFDNVIENLTVLGLEKSWIESSSPVVFLENRELAQTLFEAKIDVSGAVALEPPFKQFAVAFPTETLVNGYEIKSCLVSIMTCREIFETHHYIGDVEDLCDENRDLDDVCFVVNFKDSAGRGAIALRTLPDLDDSSFVTGESADEIDTVLKIAFTLCIYNSATEGEKLVQGYPDSAVKLPKGKTKMSYQGATLKATTAKKSASGAASPRKIKHRIPYFRNLKAPRFYQGKHKDALPGSRWVWVREVDINNSMNTLLH</sequence>
<accession>A0A9X3HUA6</accession>
<gene>
    <name evidence="2" type="ORF">MD483_21715</name>
</gene>
<dbReference type="EMBL" id="JAKRRX010000239">
    <property type="protein sequence ID" value="MCW8336431.1"/>
    <property type="molecule type" value="Genomic_DNA"/>
</dbReference>
<evidence type="ECO:0000313" key="3">
    <source>
        <dbReference type="Proteomes" id="UP001155586"/>
    </source>
</evidence>
<dbReference type="AlphaFoldDB" id="A0A9X3HUA6"/>
<evidence type="ECO:0000256" key="1">
    <source>
        <dbReference type="SAM" id="MobiDB-lite"/>
    </source>
</evidence>
<comment type="caution">
    <text evidence="2">The sequence shown here is derived from an EMBL/GenBank/DDBJ whole genome shotgun (WGS) entry which is preliminary data.</text>
</comment>
<dbReference type="Proteomes" id="UP001155586">
    <property type="component" value="Unassembled WGS sequence"/>
</dbReference>